<comment type="similarity">
    <text evidence="8">Belongs to the binding-protein-dependent transport system permease family. LivHM subfamily.</text>
</comment>
<evidence type="ECO:0000313" key="10">
    <source>
        <dbReference type="EMBL" id="ALA66381.1"/>
    </source>
</evidence>
<dbReference type="AlphaFoldDB" id="A0A0K2GY47"/>
<feature type="transmembrane region" description="Helical" evidence="9">
    <location>
        <begin position="365"/>
        <end position="383"/>
    </location>
</feature>
<keyword evidence="5" id="KW-0029">Amino-acid transport</keyword>
<evidence type="ECO:0000256" key="7">
    <source>
        <dbReference type="ARBA" id="ARBA00023136"/>
    </source>
</evidence>
<dbReference type="PANTHER" id="PTHR11795:SF447">
    <property type="entry name" value="ABC TRANSPORTER PERMEASE PROTEIN"/>
    <property type="match status" value="1"/>
</dbReference>
<proteinExistence type="inferred from homology"/>
<dbReference type="OrthoDB" id="9807115at2"/>
<dbReference type="Pfam" id="PF02653">
    <property type="entry name" value="BPD_transp_2"/>
    <property type="match status" value="1"/>
</dbReference>
<dbReference type="Pfam" id="PF03130">
    <property type="entry name" value="HEAT_PBS"/>
    <property type="match status" value="1"/>
</dbReference>
<dbReference type="GO" id="GO:0022857">
    <property type="term" value="F:transmembrane transporter activity"/>
    <property type="evidence" value="ECO:0007669"/>
    <property type="project" value="InterPro"/>
</dbReference>
<evidence type="ECO:0000256" key="5">
    <source>
        <dbReference type="ARBA" id="ARBA00022970"/>
    </source>
</evidence>
<evidence type="ECO:0000256" key="1">
    <source>
        <dbReference type="ARBA" id="ARBA00004651"/>
    </source>
</evidence>
<feature type="transmembrane region" description="Helical" evidence="9">
    <location>
        <begin position="437"/>
        <end position="459"/>
    </location>
</feature>
<dbReference type="Proteomes" id="UP000248168">
    <property type="component" value="Unassembled WGS sequence"/>
</dbReference>
<sequence>MNTEHGGCSVTITGLGIRQGFAVLAVVVLVAWGMTARAAGLDEVTSSPPAAADAAEMEHINRLIGQLAGEDADVRQQAVHALVDTGDAATLSRLERALDDADRATRVAVKPIKTLLKNKLNLASGDEAVRRAAAGDLGTSGQPVARAWLETAAVKEPQYWVRYAMEEGAALLRLAEEDPAARIAAAEKLGELKSQNALPALKELAQQLSGNAGALESNGPVRLAVTKAIERIELWSTWAGVFETLFRGVSLGSILLIMSLGLAIVFGLMGVINMAHGELMMVGAYATFMTQELFKAYLPPSIFDAYFLASLPVAFLVAGACGLFIEATVIRFLYGRPLETMLATWGVSLVLIQLARVLFGDVTAVTAPAWLSGGVQVLAGVYFPYNRLFIIALSIVCVIGIYLALFRSSLGLRVRAVTQNRNMSACLGIPTRKVDAYTFAFGSGLAGLAGCALTLVGNVEPGLGQNYIVDSFMVVVTGGVGKLAGTIVAALGIGSLNKFLEPSFGAVYGKVFILGLVILFLQRRPSGLFAIKGRHAD</sequence>
<feature type="transmembrane region" description="Helical" evidence="9">
    <location>
        <begin position="388"/>
        <end position="405"/>
    </location>
</feature>
<dbReference type="InterPro" id="IPR001851">
    <property type="entry name" value="ABC_transp_permease"/>
</dbReference>
<dbReference type="GO" id="GO:0006865">
    <property type="term" value="P:amino acid transport"/>
    <property type="evidence" value="ECO:0007669"/>
    <property type="project" value="UniProtKB-KW"/>
</dbReference>
<organism evidence="10">
    <name type="scientific">Nitrospira lenta</name>
    <dbReference type="NCBI Taxonomy" id="1436998"/>
    <lineage>
        <taxon>Bacteria</taxon>
        <taxon>Pseudomonadati</taxon>
        <taxon>Nitrospirota</taxon>
        <taxon>Nitrospiria</taxon>
        <taxon>Nitrospirales</taxon>
        <taxon>Nitrospiraceae</taxon>
        <taxon>Nitrospira</taxon>
    </lineage>
</organism>
<keyword evidence="6 9" id="KW-1133">Transmembrane helix</keyword>
<reference evidence="10" key="1">
    <citation type="journal article" date="2015" name="Proc. Natl. Acad. Sci. U.S.A.">
        <title>Expanded metabolic versatility of ubiquitous nitrite-oxidizing bacteria from the genus Nitrospira.</title>
        <authorList>
            <person name="Koch H."/>
            <person name="Lucker S."/>
            <person name="Albertsen M."/>
            <person name="Kitzinger K."/>
            <person name="Herbold C."/>
            <person name="Spieck E."/>
            <person name="Nielsen P.H."/>
            <person name="Wagner M."/>
            <person name="Daims H."/>
        </authorList>
    </citation>
    <scope>NUCLEOTIDE SEQUENCE</scope>
    <source>
        <strain evidence="10">BS10</strain>
    </source>
</reference>
<feature type="transmembrane region" description="Helical" evidence="9">
    <location>
        <begin position="505"/>
        <end position="522"/>
    </location>
</feature>
<evidence type="ECO:0000256" key="9">
    <source>
        <dbReference type="SAM" id="Phobius"/>
    </source>
</evidence>
<dbReference type="EMBL" id="OUNR01000003">
    <property type="protein sequence ID" value="SPP64271.1"/>
    <property type="molecule type" value="Genomic_DNA"/>
</dbReference>
<keyword evidence="4 9" id="KW-0812">Transmembrane</keyword>
<keyword evidence="12" id="KW-1185">Reference proteome</keyword>
<comment type="subcellular location">
    <subcellularLocation>
        <location evidence="1">Cell membrane</location>
        <topology evidence="1">Multi-pass membrane protein</topology>
    </subcellularLocation>
</comment>
<dbReference type="InterPro" id="IPR016024">
    <property type="entry name" value="ARM-type_fold"/>
</dbReference>
<dbReference type="NCBIfam" id="TIGR03409">
    <property type="entry name" value="urea_trans_UrtB"/>
    <property type="match status" value="1"/>
</dbReference>
<keyword evidence="3" id="KW-1003">Cell membrane</keyword>
<feature type="transmembrane region" description="Helical" evidence="9">
    <location>
        <begin position="471"/>
        <end position="493"/>
    </location>
</feature>
<dbReference type="CDD" id="cd06582">
    <property type="entry name" value="TM_PBP1_LivH_like"/>
    <property type="match status" value="1"/>
</dbReference>
<evidence type="ECO:0000256" key="3">
    <source>
        <dbReference type="ARBA" id="ARBA00022475"/>
    </source>
</evidence>
<keyword evidence="2" id="KW-0813">Transport</keyword>
<dbReference type="InterPro" id="IPR017779">
    <property type="entry name" value="ABC_UrtB_bac"/>
</dbReference>
<evidence type="ECO:0000256" key="2">
    <source>
        <dbReference type="ARBA" id="ARBA00022448"/>
    </source>
</evidence>
<accession>A0A0K2GY47</accession>
<feature type="transmembrane region" description="Helical" evidence="9">
    <location>
        <begin position="254"/>
        <end position="275"/>
    </location>
</feature>
<dbReference type="InterPro" id="IPR004155">
    <property type="entry name" value="PBS_lyase_HEAT"/>
</dbReference>
<evidence type="ECO:0000256" key="8">
    <source>
        <dbReference type="ARBA" id="ARBA00037998"/>
    </source>
</evidence>
<dbReference type="InterPro" id="IPR052157">
    <property type="entry name" value="BCAA_transport_permease"/>
</dbReference>
<dbReference type="InterPro" id="IPR011989">
    <property type="entry name" value="ARM-like"/>
</dbReference>
<reference evidence="12" key="2">
    <citation type="submission" date="2018-04" db="EMBL/GenBank/DDBJ databases">
        <authorList>
            <person name="Lucker S."/>
            <person name="Sakoula D."/>
        </authorList>
    </citation>
    <scope>NUCLEOTIDE SEQUENCE [LARGE SCALE GENOMIC DNA]</scope>
</reference>
<dbReference type="EMBL" id="KR873388">
    <property type="protein sequence ID" value="ALA66381.1"/>
    <property type="molecule type" value="Genomic_DNA"/>
</dbReference>
<evidence type="ECO:0000313" key="12">
    <source>
        <dbReference type="Proteomes" id="UP000248168"/>
    </source>
</evidence>
<keyword evidence="7 9" id="KW-0472">Membrane</keyword>
<dbReference type="FunCoup" id="A0A0K2GY47">
    <property type="interactions" value="215"/>
</dbReference>
<gene>
    <name evidence="11" type="ORF">NITLEN_110037</name>
    <name evidence="10" type="ORF">NITLEN_v1_110037</name>
</gene>
<reference evidence="11" key="3">
    <citation type="submission" date="2018-04" db="EMBL/GenBank/DDBJ databases">
        <authorList>
            <person name="Go L.Y."/>
            <person name="Mitchell J.A."/>
        </authorList>
    </citation>
    <scope>NUCLEOTIDE SEQUENCE [LARGE SCALE GENOMIC DNA]</scope>
    <source>
        <strain evidence="11">N. lenta BS10</strain>
    </source>
</reference>
<evidence type="ECO:0000256" key="6">
    <source>
        <dbReference type="ARBA" id="ARBA00022989"/>
    </source>
</evidence>
<dbReference type="SMART" id="SM00567">
    <property type="entry name" value="EZ_HEAT"/>
    <property type="match status" value="3"/>
</dbReference>
<feature type="transmembrane region" description="Helical" evidence="9">
    <location>
        <begin position="305"/>
        <end position="330"/>
    </location>
</feature>
<name>A0A0K2GY47_9BACT</name>
<dbReference type="Gene3D" id="1.25.10.10">
    <property type="entry name" value="Leucine-rich Repeat Variant"/>
    <property type="match status" value="1"/>
</dbReference>
<dbReference type="SUPFAM" id="SSF48371">
    <property type="entry name" value="ARM repeat"/>
    <property type="match status" value="1"/>
</dbReference>
<dbReference type="PANTHER" id="PTHR11795">
    <property type="entry name" value="BRANCHED-CHAIN AMINO ACID TRANSPORT SYSTEM PERMEASE PROTEIN LIVH"/>
    <property type="match status" value="1"/>
</dbReference>
<feature type="transmembrane region" description="Helical" evidence="9">
    <location>
        <begin position="342"/>
        <end position="359"/>
    </location>
</feature>
<evidence type="ECO:0000256" key="4">
    <source>
        <dbReference type="ARBA" id="ARBA00022692"/>
    </source>
</evidence>
<dbReference type="InParanoid" id="A0A0K2GY47"/>
<protein>
    <submittedName>
        <fullName evidence="11">Putative urea ABC transporter, permease protein UrtB</fullName>
    </submittedName>
    <submittedName>
        <fullName evidence="10">Putative urea ABC transporter/permease protein UrtB</fullName>
    </submittedName>
</protein>
<dbReference type="GO" id="GO:0005886">
    <property type="term" value="C:plasma membrane"/>
    <property type="evidence" value="ECO:0007669"/>
    <property type="project" value="UniProtKB-SubCell"/>
</dbReference>
<evidence type="ECO:0000313" key="11">
    <source>
        <dbReference type="EMBL" id="SPP64271.1"/>
    </source>
</evidence>
<feature type="transmembrane region" description="Helical" evidence="9">
    <location>
        <begin position="12"/>
        <end position="32"/>
    </location>
</feature>